<protein>
    <submittedName>
        <fullName evidence="1">Uncharacterized protein</fullName>
    </submittedName>
</protein>
<gene>
    <name evidence="1" type="ORF">DSO57_1020355</name>
</gene>
<evidence type="ECO:0000313" key="1">
    <source>
        <dbReference type="EMBL" id="KAJ9065358.1"/>
    </source>
</evidence>
<dbReference type="EMBL" id="QTSX02004355">
    <property type="protein sequence ID" value="KAJ9065358.1"/>
    <property type="molecule type" value="Genomic_DNA"/>
</dbReference>
<comment type="caution">
    <text evidence="1">The sequence shown here is derived from an EMBL/GenBank/DDBJ whole genome shotgun (WGS) entry which is preliminary data.</text>
</comment>
<name>A0ACC2SSM9_9FUNG</name>
<evidence type="ECO:0000313" key="2">
    <source>
        <dbReference type="Proteomes" id="UP001165960"/>
    </source>
</evidence>
<sequence>MFGFKNDEASSMLVLGALVVAAVFGIAINSFLLHVGKKLLEKSMSIKMIYIIGVADLLLCGVTLLLCSLRPVLGFPEAYHSKLYCPVLSSGVFFSSSMSGILMGFLAMERYSVICHRESLPPNIVWPLLGVLSLTFAVFLVGNSINGGFAPDPTFIFCMPKGTEWSLCANYAFNLLLNIPILVLTFCYISIFAKCYRANVPDQDKKATKRAALRSLLFLCVYFICYIPKVSTTVIGLFYGLDAPPRVLYMLAPICMTLLAIINHILVFMMHRQIKDAARSAILPKHAASLLLE</sequence>
<reference evidence="1" key="1">
    <citation type="submission" date="2022-04" db="EMBL/GenBank/DDBJ databases">
        <title>Genome of the entomopathogenic fungus Entomophthora muscae.</title>
        <authorList>
            <person name="Elya C."/>
            <person name="Lovett B.R."/>
            <person name="Lee E."/>
            <person name="Macias A.M."/>
            <person name="Hajek A.E."/>
            <person name="De Bivort B.L."/>
            <person name="Kasson M.T."/>
            <person name="De Fine Licht H.H."/>
            <person name="Stajich J.E."/>
        </authorList>
    </citation>
    <scope>NUCLEOTIDE SEQUENCE</scope>
    <source>
        <strain evidence="1">Berkeley</strain>
    </source>
</reference>
<keyword evidence="2" id="KW-1185">Reference proteome</keyword>
<dbReference type="Proteomes" id="UP001165960">
    <property type="component" value="Unassembled WGS sequence"/>
</dbReference>
<proteinExistence type="predicted"/>
<accession>A0ACC2SSM9</accession>
<organism evidence="1 2">
    <name type="scientific">Entomophthora muscae</name>
    <dbReference type="NCBI Taxonomy" id="34485"/>
    <lineage>
        <taxon>Eukaryota</taxon>
        <taxon>Fungi</taxon>
        <taxon>Fungi incertae sedis</taxon>
        <taxon>Zoopagomycota</taxon>
        <taxon>Entomophthoromycotina</taxon>
        <taxon>Entomophthoromycetes</taxon>
        <taxon>Entomophthorales</taxon>
        <taxon>Entomophthoraceae</taxon>
        <taxon>Entomophthora</taxon>
    </lineage>
</organism>